<dbReference type="Proteomes" id="UP001055101">
    <property type="component" value="Unassembled WGS sequence"/>
</dbReference>
<sequence length="76" mass="8399">MLLYFFDISGSVRIADKTGRHVRDSLDLRAQALMEAASVAARESRHGKEAEIVVTVRDLTGAVCLRVRMLSQVDVP</sequence>
<reference evidence="2" key="2">
    <citation type="submission" date="2021-08" db="EMBL/GenBank/DDBJ databases">
        <authorList>
            <person name="Tani A."/>
            <person name="Ola A."/>
            <person name="Ogura Y."/>
            <person name="Katsura K."/>
            <person name="Hayashi T."/>
        </authorList>
    </citation>
    <scope>NUCLEOTIDE SEQUENCE</scope>
    <source>
        <strain evidence="2">DSM 23674</strain>
    </source>
</reference>
<organism evidence="2 3">
    <name type="scientific">Methylobacterium thuringiense</name>
    <dbReference type="NCBI Taxonomy" id="1003091"/>
    <lineage>
        <taxon>Bacteria</taxon>
        <taxon>Pseudomonadati</taxon>
        <taxon>Pseudomonadota</taxon>
        <taxon>Alphaproteobacteria</taxon>
        <taxon>Hyphomicrobiales</taxon>
        <taxon>Methylobacteriaceae</taxon>
        <taxon>Methylobacterium</taxon>
    </lineage>
</organism>
<dbReference type="Pfam" id="PF21834">
    <property type="entry name" value="DUF6894"/>
    <property type="match status" value="1"/>
</dbReference>
<keyword evidence="3" id="KW-1185">Reference proteome</keyword>
<evidence type="ECO:0000313" key="3">
    <source>
        <dbReference type="Proteomes" id="UP001055101"/>
    </source>
</evidence>
<gene>
    <name evidence="2" type="ORF">EKPJFOCH_1914</name>
</gene>
<feature type="domain" description="DUF6894" evidence="1">
    <location>
        <begin position="3"/>
        <end position="69"/>
    </location>
</feature>
<proteinExistence type="predicted"/>
<dbReference type="EMBL" id="BPRA01000008">
    <property type="protein sequence ID" value="GJE55423.1"/>
    <property type="molecule type" value="Genomic_DNA"/>
</dbReference>
<dbReference type="RefSeq" id="WP_373322304.1">
    <property type="nucleotide sequence ID" value="NZ_BPRA01000008.1"/>
</dbReference>
<comment type="caution">
    <text evidence="2">The sequence shown here is derived from an EMBL/GenBank/DDBJ whole genome shotgun (WGS) entry which is preliminary data.</text>
</comment>
<protein>
    <recommendedName>
        <fullName evidence="1">DUF6894 domain-containing protein</fullName>
    </recommendedName>
</protein>
<dbReference type="InterPro" id="IPR054189">
    <property type="entry name" value="DUF6894"/>
</dbReference>
<name>A0ABQ4TJG9_9HYPH</name>
<evidence type="ECO:0000259" key="1">
    <source>
        <dbReference type="Pfam" id="PF21834"/>
    </source>
</evidence>
<accession>A0ABQ4TJG9</accession>
<reference evidence="2" key="1">
    <citation type="journal article" date="2021" name="Front. Microbiol.">
        <title>Comprehensive Comparative Genomics and Phenotyping of Methylobacterium Species.</title>
        <authorList>
            <person name="Alessa O."/>
            <person name="Ogura Y."/>
            <person name="Fujitani Y."/>
            <person name="Takami H."/>
            <person name="Hayashi T."/>
            <person name="Sahin N."/>
            <person name="Tani A."/>
        </authorList>
    </citation>
    <scope>NUCLEOTIDE SEQUENCE</scope>
    <source>
        <strain evidence="2">DSM 23674</strain>
    </source>
</reference>
<evidence type="ECO:0000313" key="2">
    <source>
        <dbReference type="EMBL" id="GJE55423.1"/>
    </source>
</evidence>